<keyword evidence="1" id="KW-0472">Membrane</keyword>
<proteinExistence type="predicted"/>
<feature type="transmembrane region" description="Helical" evidence="1">
    <location>
        <begin position="57"/>
        <end position="76"/>
    </location>
</feature>
<accession>A0A8J3NR49</accession>
<name>A0A8J3NR49_9ACTN</name>
<dbReference type="Proteomes" id="UP000619293">
    <property type="component" value="Unassembled WGS sequence"/>
</dbReference>
<feature type="transmembrane region" description="Helical" evidence="1">
    <location>
        <begin position="239"/>
        <end position="258"/>
    </location>
</feature>
<gene>
    <name evidence="2" type="ORF">Cch02nite_26150</name>
</gene>
<feature type="transmembrane region" description="Helical" evidence="1">
    <location>
        <begin position="335"/>
        <end position="356"/>
    </location>
</feature>
<keyword evidence="1" id="KW-1133">Transmembrane helix</keyword>
<reference evidence="2 3" key="1">
    <citation type="submission" date="2021-01" db="EMBL/GenBank/DDBJ databases">
        <title>Whole genome shotgun sequence of Catellatospora chokoriensis NBRC 107358.</title>
        <authorList>
            <person name="Komaki H."/>
            <person name="Tamura T."/>
        </authorList>
    </citation>
    <scope>NUCLEOTIDE SEQUENCE [LARGE SCALE GENOMIC DNA]</scope>
    <source>
        <strain evidence="2 3">NBRC 107358</strain>
    </source>
</reference>
<dbReference type="RefSeq" id="WP_191840587.1">
    <property type="nucleotide sequence ID" value="NZ_BAAALB010000011.1"/>
</dbReference>
<protein>
    <submittedName>
        <fullName evidence="2">Uncharacterized protein</fullName>
    </submittedName>
</protein>
<evidence type="ECO:0000256" key="1">
    <source>
        <dbReference type="SAM" id="Phobius"/>
    </source>
</evidence>
<keyword evidence="3" id="KW-1185">Reference proteome</keyword>
<comment type="caution">
    <text evidence="2">The sequence shown here is derived from an EMBL/GenBank/DDBJ whole genome shotgun (WGS) entry which is preliminary data.</text>
</comment>
<dbReference type="AlphaFoldDB" id="A0A8J3NR49"/>
<organism evidence="2 3">
    <name type="scientific">Catellatospora chokoriensis</name>
    <dbReference type="NCBI Taxonomy" id="310353"/>
    <lineage>
        <taxon>Bacteria</taxon>
        <taxon>Bacillati</taxon>
        <taxon>Actinomycetota</taxon>
        <taxon>Actinomycetes</taxon>
        <taxon>Micromonosporales</taxon>
        <taxon>Micromonosporaceae</taxon>
        <taxon>Catellatospora</taxon>
    </lineage>
</organism>
<feature type="transmembrane region" description="Helical" evidence="1">
    <location>
        <begin position="294"/>
        <end position="315"/>
    </location>
</feature>
<feature type="transmembrane region" description="Helical" evidence="1">
    <location>
        <begin position="213"/>
        <end position="232"/>
    </location>
</feature>
<keyword evidence="1" id="KW-0812">Transmembrane</keyword>
<sequence length="363" mass="38506">MVSTAPEQVAPATDPDRPVTSYRTDLVTVLLGTWFTIGLMVDAWAHNNVPELETFFTPWHAVFYWGFVVTAGWILWTCRAAFRGGRLPDLRAMPAGYPAAVLAIGGFALAGLGDMLWHVVFGVEQTIDILFSPTHLGLVTAMMIIVTTPLRTAWARRTDPAPGLLGLLPAVLSIALAATLVLLFLQYANALVYSPGRIMMALTNVDERLSSDMATSILVTNLVLILPVLTLARRWTLPPGSVTVVYAVIGALCAAITGFGNPELIGGLLVAGVLTDLAVLWLRPSPGSRGGLWAVAALAGLFTWSVYLAIGFLFAPQLVDASGSITAQALPELYTGIPVVQALAGLLVAVVLAATARPAAERR</sequence>
<evidence type="ECO:0000313" key="2">
    <source>
        <dbReference type="EMBL" id="GIF89171.1"/>
    </source>
</evidence>
<evidence type="ECO:0000313" key="3">
    <source>
        <dbReference type="Proteomes" id="UP000619293"/>
    </source>
</evidence>
<feature type="transmembrane region" description="Helical" evidence="1">
    <location>
        <begin position="264"/>
        <end position="282"/>
    </location>
</feature>
<feature type="transmembrane region" description="Helical" evidence="1">
    <location>
        <begin position="26"/>
        <end position="45"/>
    </location>
</feature>
<feature type="transmembrane region" description="Helical" evidence="1">
    <location>
        <begin position="97"/>
        <end position="117"/>
    </location>
</feature>
<feature type="transmembrane region" description="Helical" evidence="1">
    <location>
        <begin position="129"/>
        <end position="152"/>
    </location>
</feature>
<feature type="transmembrane region" description="Helical" evidence="1">
    <location>
        <begin position="164"/>
        <end position="193"/>
    </location>
</feature>
<dbReference type="EMBL" id="BONG01000013">
    <property type="protein sequence ID" value="GIF89171.1"/>
    <property type="molecule type" value="Genomic_DNA"/>
</dbReference>